<dbReference type="SUPFAM" id="SSF49265">
    <property type="entry name" value="Fibronectin type III"/>
    <property type="match status" value="1"/>
</dbReference>
<dbReference type="InterPro" id="IPR036116">
    <property type="entry name" value="FN3_sf"/>
</dbReference>
<dbReference type="RefSeq" id="WP_121377269.1">
    <property type="nucleotide sequence ID" value="NZ_RBLC01000005.1"/>
</dbReference>
<dbReference type="Proteomes" id="UP000277579">
    <property type="component" value="Unassembled WGS sequence"/>
</dbReference>
<comment type="caution">
    <text evidence="2">The sequence shown here is derived from an EMBL/GenBank/DDBJ whole genome shotgun (WGS) entry which is preliminary data.</text>
</comment>
<dbReference type="InterPro" id="IPR013783">
    <property type="entry name" value="Ig-like_fold"/>
</dbReference>
<accession>A0A495M3Z7</accession>
<dbReference type="EMBL" id="RBLC01000005">
    <property type="protein sequence ID" value="RKS19029.1"/>
    <property type="molecule type" value="Genomic_DNA"/>
</dbReference>
<dbReference type="AlphaFoldDB" id="A0A495M3Z7"/>
<name>A0A495M3Z7_9FLAO</name>
<proteinExistence type="predicted"/>
<dbReference type="Gene3D" id="2.60.40.10">
    <property type="entry name" value="Immunoglobulins"/>
    <property type="match status" value="1"/>
</dbReference>
<evidence type="ECO:0000259" key="1">
    <source>
        <dbReference type="PROSITE" id="PS50853"/>
    </source>
</evidence>
<dbReference type="CDD" id="cd00063">
    <property type="entry name" value="FN3"/>
    <property type="match status" value="1"/>
</dbReference>
<keyword evidence="3" id="KW-1185">Reference proteome</keyword>
<evidence type="ECO:0000313" key="3">
    <source>
        <dbReference type="Proteomes" id="UP000277579"/>
    </source>
</evidence>
<dbReference type="PROSITE" id="PS50853">
    <property type="entry name" value="FN3"/>
    <property type="match status" value="1"/>
</dbReference>
<evidence type="ECO:0000313" key="2">
    <source>
        <dbReference type="EMBL" id="RKS19029.1"/>
    </source>
</evidence>
<organism evidence="2 3">
    <name type="scientific">Flavobacterium endophyticum</name>
    <dbReference type="NCBI Taxonomy" id="1540163"/>
    <lineage>
        <taxon>Bacteria</taxon>
        <taxon>Pseudomonadati</taxon>
        <taxon>Bacteroidota</taxon>
        <taxon>Flavobacteriia</taxon>
        <taxon>Flavobacteriales</taxon>
        <taxon>Flavobacteriaceae</taxon>
        <taxon>Flavobacterium</taxon>
    </lineage>
</organism>
<sequence length="202" mass="22713">MSRIKIITSFGRYNDANLEQKAELIADSMTNNPHFEDPVPAIAELKEATIAFDEAIIKAKEGGKREQLRRDDKRKELIVLLDKLALYVHMKADGDNSALASSGFTLSKIPEAIGILSKPQNFMVRAENAGSIKLSIKTIRGAKSYQYEYRKKGETIWQIWVHTKTTLLLTNLESGQQYEFRIAAIGAAMQRVYSDVISSYVL</sequence>
<dbReference type="Pfam" id="PF00041">
    <property type="entry name" value="fn3"/>
    <property type="match status" value="1"/>
</dbReference>
<protein>
    <recommendedName>
        <fullName evidence="1">Fibronectin type-III domain-containing protein</fullName>
    </recommendedName>
</protein>
<dbReference type="OrthoDB" id="1521695at2"/>
<dbReference type="InterPro" id="IPR003961">
    <property type="entry name" value="FN3_dom"/>
</dbReference>
<reference evidence="2 3" key="1">
    <citation type="submission" date="2018-10" db="EMBL/GenBank/DDBJ databases">
        <title>Genomic Encyclopedia of Archaeal and Bacterial Type Strains, Phase II (KMG-II): from individual species to whole genera.</title>
        <authorList>
            <person name="Goeker M."/>
        </authorList>
    </citation>
    <scope>NUCLEOTIDE SEQUENCE [LARGE SCALE GENOMIC DNA]</scope>
    <source>
        <strain evidence="2 3">DSM 29537</strain>
    </source>
</reference>
<dbReference type="SMART" id="SM00060">
    <property type="entry name" value="FN3"/>
    <property type="match status" value="1"/>
</dbReference>
<feature type="domain" description="Fibronectin type-III" evidence="1">
    <location>
        <begin position="118"/>
        <end position="202"/>
    </location>
</feature>
<gene>
    <name evidence="2" type="ORF">CLV94_2980</name>
</gene>